<name>A0ABT3Z9R9_9HYPH</name>
<feature type="chain" id="PRO_5045171087" evidence="1">
    <location>
        <begin position="24"/>
        <end position="94"/>
    </location>
</feature>
<gene>
    <name evidence="2" type="ORF">OEG84_12635</name>
</gene>
<dbReference type="EMBL" id="JAOVZR010000001">
    <property type="protein sequence ID" value="MCY0148537.1"/>
    <property type="molecule type" value="Genomic_DNA"/>
</dbReference>
<evidence type="ECO:0000313" key="2">
    <source>
        <dbReference type="EMBL" id="MCY0148537.1"/>
    </source>
</evidence>
<sequence length="94" mass="10182">MRTLTTLMIAAMIAVTGSSAAFATEYTKGTVKKVDMKAGKVTIIHEELTNLDMPAMTMVFRAADPAMLEKMKAGAEIEFVADRVKGKLTVTELK</sequence>
<evidence type="ECO:0000256" key="1">
    <source>
        <dbReference type="SAM" id="SignalP"/>
    </source>
</evidence>
<dbReference type="Proteomes" id="UP001073227">
    <property type="component" value="Unassembled WGS sequence"/>
</dbReference>
<dbReference type="RefSeq" id="WP_267654095.1">
    <property type="nucleotide sequence ID" value="NZ_JAOVZR010000001.1"/>
</dbReference>
<dbReference type="Pfam" id="PF11604">
    <property type="entry name" value="CusF_Ec"/>
    <property type="match status" value="1"/>
</dbReference>
<protein>
    <submittedName>
        <fullName evidence="2">Copper-binding protein</fullName>
    </submittedName>
</protein>
<keyword evidence="3" id="KW-1185">Reference proteome</keyword>
<accession>A0ABT3Z9R9</accession>
<dbReference type="Gene3D" id="2.40.50.320">
    <property type="entry name" value="Copper binding periplasmic protein CusF"/>
    <property type="match status" value="1"/>
</dbReference>
<keyword evidence="1" id="KW-0732">Signal</keyword>
<dbReference type="InterPro" id="IPR042230">
    <property type="entry name" value="CusF_sf"/>
</dbReference>
<comment type="caution">
    <text evidence="2">The sequence shown here is derived from an EMBL/GenBank/DDBJ whole genome shotgun (WGS) entry which is preliminary data.</text>
</comment>
<organism evidence="2 3">
    <name type="scientific">Hoeflea algicola</name>
    <dbReference type="NCBI Taxonomy" id="2983763"/>
    <lineage>
        <taxon>Bacteria</taxon>
        <taxon>Pseudomonadati</taxon>
        <taxon>Pseudomonadota</taxon>
        <taxon>Alphaproteobacteria</taxon>
        <taxon>Hyphomicrobiales</taxon>
        <taxon>Rhizobiaceae</taxon>
        <taxon>Hoeflea</taxon>
    </lineage>
</organism>
<reference evidence="2" key="1">
    <citation type="submission" date="2022-10" db="EMBL/GenBank/DDBJ databases">
        <title>Hoeflea sp. G2-23, isolated from marine algae.</title>
        <authorList>
            <person name="Kristyanto S."/>
            <person name="Kim J.M."/>
            <person name="Jeon C.O."/>
        </authorList>
    </citation>
    <scope>NUCLEOTIDE SEQUENCE</scope>
    <source>
        <strain evidence="2">G2-23</strain>
    </source>
</reference>
<dbReference type="InterPro" id="IPR021647">
    <property type="entry name" value="CusF_Ec"/>
</dbReference>
<evidence type="ECO:0000313" key="3">
    <source>
        <dbReference type="Proteomes" id="UP001073227"/>
    </source>
</evidence>
<feature type="signal peptide" evidence="1">
    <location>
        <begin position="1"/>
        <end position="23"/>
    </location>
</feature>
<proteinExistence type="predicted"/>